<dbReference type="AlphaFoldDB" id="A0A8H6ZC03"/>
<comment type="caution">
    <text evidence="3">The sequence shown here is derived from an EMBL/GenBank/DDBJ whole genome shotgun (WGS) entry which is preliminary data.</text>
</comment>
<dbReference type="InterPro" id="IPR027417">
    <property type="entry name" value="P-loop_NTPase"/>
</dbReference>
<keyword evidence="4" id="KW-1185">Reference proteome</keyword>
<proteinExistence type="predicted"/>
<evidence type="ECO:0000313" key="4">
    <source>
        <dbReference type="Proteomes" id="UP000623467"/>
    </source>
</evidence>
<feature type="coiled-coil region" evidence="1">
    <location>
        <begin position="255"/>
        <end position="300"/>
    </location>
</feature>
<dbReference type="OrthoDB" id="8954335at2759"/>
<gene>
    <name evidence="3" type="ORF">MSAN_00356700</name>
</gene>
<dbReference type="InterPro" id="IPR006073">
    <property type="entry name" value="GTP-bd"/>
</dbReference>
<evidence type="ECO:0000259" key="2">
    <source>
        <dbReference type="Pfam" id="PF01926"/>
    </source>
</evidence>
<name>A0A8H6ZC03_9AGAR</name>
<dbReference type="Gene3D" id="3.40.50.300">
    <property type="entry name" value="P-loop containing nucleotide triphosphate hydrolases"/>
    <property type="match status" value="1"/>
</dbReference>
<evidence type="ECO:0000256" key="1">
    <source>
        <dbReference type="SAM" id="Coils"/>
    </source>
</evidence>
<reference evidence="3" key="1">
    <citation type="submission" date="2020-05" db="EMBL/GenBank/DDBJ databases">
        <title>Mycena genomes resolve the evolution of fungal bioluminescence.</title>
        <authorList>
            <person name="Tsai I.J."/>
        </authorList>
    </citation>
    <scope>NUCLEOTIDE SEQUENCE</scope>
    <source>
        <strain evidence="3">160909Yilan</strain>
    </source>
</reference>
<feature type="domain" description="G" evidence="2">
    <location>
        <begin position="1"/>
        <end position="72"/>
    </location>
</feature>
<organism evidence="3 4">
    <name type="scientific">Mycena sanguinolenta</name>
    <dbReference type="NCBI Taxonomy" id="230812"/>
    <lineage>
        <taxon>Eukaryota</taxon>
        <taxon>Fungi</taxon>
        <taxon>Dikarya</taxon>
        <taxon>Basidiomycota</taxon>
        <taxon>Agaricomycotina</taxon>
        <taxon>Agaricomycetes</taxon>
        <taxon>Agaricomycetidae</taxon>
        <taxon>Agaricales</taxon>
        <taxon>Marasmiineae</taxon>
        <taxon>Mycenaceae</taxon>
        <taxon>Mycena</taxon>
    </lineage>
</organism>
<dbReference type="CDD" id="cd00882">
    <property type="entry name" value="Ras_like_GTPase"/>
    <property type="match status" value="1"/>
</dbReference>
<dbReference type="Pfam" id="PF01926">
    <property type="entry name" value="MMR_HSR1"/>
    <property type="match status" value="1"/>
</dbReference>
<dbReference type="EMBL" id="JACAZH010000002">
    <property type="protein sequence ID" value="KAF7374714.1"/>
    <property type="molecule type" value="Genomic_DNA"/>
</dbReference>
<dbReference type="GO" id="GO:0005525">
    <property type="term" value="F:GTP binding"/>
    <property type="evidence" value="ECO:0007669"/>
    <property type="project" value="InterPro"/>
</dbReference>
<sequence length="333" mass="36481">MGPTGSGKTSFINLLSGSNLRVGNNLQSCTNRVQVAAPFKLDGRWVTLIDTPGFDDTTRSDTEILTQIAAFLATAYKNGKKLAGVIYMHRISDVRMGGISTRNFKMFRQLCGESTLRNVVIVTNMWSQVAPDVGEAREAELASDERFFRPVLEKGAQMLRNDNDVPSAQAIIWYLIGNQPKALRIQLELVDEGKDIRQTAAGGGVESGAECADSEASGRDGEVAAGLARFVFATKRMVFLIWCAEAIRAKDEETKKELEIETGKLQAKMTRMQDDSKKLASEYRLEFQRLTQQIGEAEKRGAKRAQDKMVSTCLRLGVGVVTAAIFGGATISN</sequence>
<dbReference type="Proteomes" id="UP000623467">
    <property type="component" value="Unassembled WGS sequence"/>
</dbReference>
<evidence type="ECO:0000313" key="3">
    <source>
        <dbReference type="EMBL" id="KAF7374714.1"/>
    </source>
</evidence>
<dbReference type="SUPFAM" id="SSF52540">
    <property type="entry name" value="P-loop containing nucleoside triphosphate hydrolases"/>
    <property type="match status" value="1"/>
</dbReference>
<keyword evidence="1" id="KW-0175">Coiled coil</keyword>
<accession>A0A8H6ZC03</accession>
<protein>
    <recommendedName>
        <fullName evidence="2">G domain-containing protein</fullName>
    </recommendedName>
</protein>